<evidence type="ECO:0000313" key="1">
    <source>
        <dbReference type="EMBL" id="ORA24158.1"/>
    </source>
</evidence>
<dbReference type="STRING" id="1927124.BST13_34425"/>
<reference evidence="1 2" key="1">
    <citation type="submission" date="2017-02" db="EMBL/GenBank/DDBJ databases">
        <title>The new phylogeny of genus Mycobacterium.</title>
        <authorList>
            <person name="Tortoli E."/>
            <person name="Trovato A."/>
            <person name="Cirillo D.M."/>
        </authorList>
    </citation>
    <scope>NUCLEOTIDE SEQUENCE [LARGE SCALE GENOMIC DNA]</scope>
    <source>
        <strain evidence="1 2">RW6</strain>
    </source>
</reference>
<proteinExistence type="predicted"/>
<dbReference type="EMBL" id="MVHF01000058">
    <property type="protein sequence ID" value="ORA24158.1"/>
    <property type="molecule type" value="Genomic_DNA"/>
</dbReference>
<accession>A0A1X0A2Q9</accession>
<gene>
    <name evidence="1" type="ORF">BST13_34425</name>
</gene>
<evidence type="ECO:0000313" key="2">
    <source>
        <dbReference type="Proteomes" id="UP000192448"/>
    </source>
</evidence>
<organism evidence="1 2">
    <name type="scientific">Mycobacterium aquaticum</name>
    <dbReference type="NCBI Taxonomy" id="1927124"/>
    <lineage>
        <taxon>Bacteria</taxon>
        <taxon>Bacillati</taxon>
        <taxon>Actinomycetota</taxon>
        <taxon>Actinomycetes</taxon>
        <taxon>Mycobacteriales</taxon>
        <taxon>Mycobacteriaceae</taxon>
        <taxon>Mycobacterium</taxon>
    </lineage>
</organism>
<dbReference type="RefSeq" id="WP_083170201.1">
    <property type="nucleotide sequence ID" value="NZ_MVHF01000058.1"/>
</dbReference>
<name>A0A1X0A2Q9_9MYCO</name>
<dbReference type="Proteomes" id="UP000192448">
    <property type="component" value="Unassembled WGS sequence"/>
</dbReference>
<dbReference type="OrthoDB" id="4764325at2"/>
<sequence>MNTPLSASTNGVDVRSFNSGAVTRVRYRGWIVDVDRAGTITVPRQTVTSAAEDLAVCLDAARTISAKNAADTKAAAEAARAAAAAAEPAAHIVAAVPDRRPQLRPLVQVLQAACAIADQHWHRGRNDIYTCTKQAWLDHEMSVPFAWLLRALREALPPNTTLTDYNDQADHAGAVGLFDTAIQNLTGAQRRPPTPIQAAS</sequence>
<dbReference type="AlphaFoldDB" id="A0A1X0A2Q9"/>
<protein>
    <submittedName>
        <fullName evidence="1">Uncharacterized protein</fullName>
    </submittedName>
</protein>
<keyword evidence="2" id="KW-1185">Reference proteome</keyword>
<comment type="caution">
    <text evidence="1">The sequence shown here is derived from an EMBL/GenBank/DDBJ whole genome shotgun (WGS) entry which is preliminary data.</text>
</comment>